<dbReference type="AlphaFoldDB" id="A0A964XNG9"/>
<comment type="caution">
    <text evidence="2">The sequence shown here is derived from an EMBL/GenBank/DDBJ whole genome shotgun (WGS) entry which is preliminary data.</text>
</comment>
<dbReference type="Proteomes" id="UP000598297">
    <property type="component" value="Unassembled WGS sequence"/>
</dbReference>
<feature type="chain" id="PRO_5038137492" evidence="1">
    <location>
        <begin position="27"/>
        <end position="125"/>
    </location>
</feature>
<gene>
    <name evidence="2" type="ORF">GUY60_22755</name>
</gene>
<dbReference type="RefSeq" id="WP_223178724.1">
    <property type="nucleotide sequence ID" value="NZ_JAAAHS010000197.1"/>
</dbReference>
<evidence type="ECO:0000313" key="3">
    <source>
        <dbReference type="Proteomes" id="UP000598297"/>
    </source>
</evidence>
<organism evidence="2 3">
    <name type="scientific">Streptomyces boluensis</name>
    <dbReference type="NCBI Taxonomy" id="1775135"/>
    <lineage>
        <taxon>Bacteria</taxon>
        <taxon>Bacillati</taxon>
        <taxon>Actinomycetota</taxon>
        <taxon>Actinomycetes</taxon>
        <taxon>Kitasatosporales</taxon>
        <taxon>Streptomycetaceae</taxon>
        <taxon>Streptomyces</taxon>
    </lineage>
</organism>
<proteinExistence type="predicted"/>
<evidence type="ECO:0000256" key="1">
    <source>
        <dbReference type="SAM" id="SignalP"/>
    </source>
</evidence>
<protein>
    <submittedName>
        <fullName evidence="2">Uncharacterized protein</fullName>
    </submittedName>
</protein>
<keyword evidence="1" id="KW-0732">Signal</keyword>
<keyword evidence="3" id="KW-1185">Reference proteome</keyword>
<name>A0A964XNG9_9ACTN</name>
<reference evidence="2" key="1">
    <citation type="submission" date="2020-01" db="EMBL/GenBank/DDBJ databases">
        <title>Whole-genome analyses of novel actinobacteria.</title>
        <authorList>
            <person name="Sahin N."/>
        </authorList>
    </citation>
    <scope>NUCLEOTIDE SEQUENCE</scope>
    <source>
        <strain evidence="2">YC537</strain>
    </source>
</reference>
<evidence type="ECO:0000313" key="2">
    <source>
        <dbReference type="EMBL" id="NBE54186.1"/>
    </source>
</evidence>
<dbReference type="EMBL" id="JAAAHS010000197">
    <property type="protein sequence ID" value="NBE54186.1"/>
    <property type="molecule type" value="Genomic_DNA"/>
</dbReference>
<accession>A0A964XNG9</accession>
<feature type="signal peptide" evidence="1">
    <location>
        <begin position="1"/>
        <end position="26"/>
    </location>
</feature>
<sequence>MVNHQRRAAALAAVASALFVPISVAAALSGDRLGRRAANCRTAASPVLAARTSPDVRAALSFPLAVPPVAGHEEGSGLWCAPDSACRSAEGNPGAGRVRGVGRVLRRAQELGRRLARIEGRTYAP</sequence>